<keyword evidence="1 2" id="KW-0238">DNA-binding</keyword>
<evidence type="ECO:0000259" key="3">
    <source>
        <dbReference type="PROSITE" id="PS50977"/>
    </source>
</evidence>
<dbReference type="InterPro" id="IPR009057">
    <property type="entry name" value="Homeodomain-like_sf"/>
</dbReference>
<dbReference type="Pfam" id="PF17928">
    <property type="entry name" value="TetR_C_22"/>
    <property type="match status" value="1"/>
</dbReference>
<feature type="DNA-binding region" description="H-T-H motif" evidence="2">
    <location>
        <begin position="44"/>
        <end position="63"/>
    </location>
</feature>
<proteinExistence type="predicted"/>
<dbReference type="RefSeq" id="WP_327099749.1">
    <property type="nucleotide sequence ID" value="NZ_CP109149.1"/>
</dbReference>
<dbReference type="Proteomes" id="UP001432062">
    <property type="component" value="Chromosome"/>
</dbReference>
<name>A0ABZ1YYK4_9NOCA</name>
<feature type="domain" description="HTH tetR-type" evidence="3">
    <location>
        <begin position="21"/>
        <end position="81"/>
    </location>
</feature>
<dbReference type="EMBL" id="CP109441">
    <property type="protein sequence ID" value="WUV46834.1"/>
    <property type="molecule type" value="Genomic_DNA"/>
</dbReference>
<keyword evidence="5" id="KW-1185">Reference proteome</keyword>
<reference evidence="4" key="1">
    <citation type="submission" date="2022-10" db="EMBL/GenBank/DDBJ databases">
        <title>The complete genomes of actinobacterial strains from the NBC collection.</title>
        <authorList>
            <person name="Joergensen T.S."/>
            <person name="Alvarez Arevalo M."/>
            <person name="Sterndorff E.B."/>
            <person name="Faurdal D."/>
            <person name="Vuksanovic O."/>
            <person name="Mourched A.-S."/>
            <person name="Charusanti P."/>
            <person name="Shaw S."/>
            <person name="Blin K."/>
            <person name="Weber T."/>
        </authorList>
    </citation>
    <scope>NUCLEOTIDE SEQUENCE</scope>
    <source>
        <strain evidence="4">NBC_01482</strain>
    </source>
</reference>
<dbReference type="InterPro" id="IPR050109">
    <property type="entry name" value="HTH-type_TetR-like_transc_reg"/>
</dbReference>
<sequence length="212" mass="23419">MPIRALPEAGLRRVPIQARSRERLARVLEVADRLIATEGVEALTMIRVAAAARISVGSLYQYLPDREAVIETLAAAYIEQLEAKAALLLELARAERWDDPIGVLVDAFAQVYRDEPGFRALWFGKDFNEAARAADREHKRRMAVTLREVMLAQGAVADIEGLDIACRAAHLMGDAVLQEAFRSDPDGDPNLLREAKVALRAYTAQWASPTEA</sequence>
<evidence type="ECO:0000313" key="5">
    <source>
        <dbReference type="Proteomes" id="UP001432062"/>
    </source>
</evidence>
<dbReference type="PROSITE" id="PS50977">
    <property type="entry name" value="HTH_TETR_2"/>
    <property type="match status" value="1"/>
</dbReference>
<accession>A0ABZ1YYK4</accession>
<gene>
    <name evidence="4" type="ORF">OG563_00795</name>
</gene>
<evidence type="ECO:0000256" key="2">
    <source>
        <dbReference type="PROSITE-ProRule" id="PRU00335"/>
    </source>
</evidence>
<dbReference type="Gene3D" id="1.10.357.10">
    <property type="entry name" value="Tetracycline Repressor, domain 2"/>
    <property type="match status" value="1"/>
</dbReference>
<dbReference type="PANTHER" id="PTHR30055">
    <property type="entry name" value="HTH-TYPE TRANSCRIPTIONAL REGULATOR RUTR"/>
    <property type="match status" value="1"/>
</dbReference>
<dbReference type="InterPro" id="IPR001647">
    <property type="entry name" value="HTH_TetR"/>
</dbReference>
<dbReference type="SUPFAM" id="SSF46689">
    <property type="entry name" value="Homeodomain-like"/>
    <property type="match status" value="1"/>
</dbReference>
<evidence type="ECO:0000256" key="1">
    <source>
        <dbReference type="ARBA" id="ARBA00023125"/>
    </source>
</evidence>
<organism evidence="4 5">
    <name type="scientific">Nocardia vinacea</name>
    <dbReference type="NCBI Taxonomy" id="96468"/>
    <lineage>
        <taxon>Bacteria</taxon>
        <taxon>Bacillati</taxon>
        <taxon>Actinomycetota</taxon>
        <taxon>Actinomycetes</taxon>
        <taxon>Mycobacteriales</taxon>
        <taxon>Nocardiaceae</taxon>
        <taxon>Nocardia</taxon>
    </lineage>
</organism>
<dbReference type="InterPro" id="IPR041674">
    <property type="entry name" value="TetR_C_22"/>
</dbReference>
<dbReference type="Pfam" id="PF00440">
    <property type="entry name" value="TetR_N"/>
    <property type="match status" value="1"/>
</dbReference>
<evidence type="ECO:0000313" key="4">
    <source>
        <dbReference type="EMBL" id="WUV46834.1"/>
    </source>
</evidence>
<dbReference type="PANTHER" id="PTHR30055:SF226">
    <property type="entry name" value="HTH-TYPE TRANSCRIPTIONAL REGULATOR PKSA"/>
    <property type="match status" value="1"/>
</dbReference>
<protein>
    <submittedName>
        <fullName evidence="4">TetR family transcriptional regulator</fullName>
    </submittedName>
</protein>